<feature type="binding site" evidence="4">
    <location>
        <position position="116"/>
    </location>
    <ligand>
        <name>substrate</name>
    </ligand>
</feature>
<comment type="pathway">
    <text evidence="4">Cofactor biosynthesis; ubiquinone biosynthesis.</text>
</comment>
<dbReference type="InterPro" id="IPR007440">
    <property type="entry name" value="Chorismate--pyruvate_lyase"/>
</dbReference>
<evidence type="ECO:0000256" key="3">
    <source>
        <dbReference type="ARBA" id="ARBA00023239"/>
    </source>
</evidence>
<keyword evidence="2 4" id="KW-0831">Ubiquinone biosynthesis</keyword>
<dbReference type="Proteomes" id="UP000175893">
    <property type="component" value="Chromosome"/>
</dbReference>
<accession>A0ABN4T5I3</accession>
<dbReference type="GO" id="GO:0016829">
    <property type="term" value="F:lyase activity"/>
    <property type="evidence" value="ECO:0007669"/>
    <property type="project" value="UniProtKB-KW"/>
</dbReference>
<feature type="binding site" evidence="4">
    <location>
        <position position="35"/>
    </location>
    <ligand>
        <name>substrate</name>
    </ligand>
</feature>
<comment type="subcellular location">
    <subcellularLocation>
        <location evidence="4">Cytoplasm</location>
    </subcellularLocation>
</comment>
<evidence type="ECO:0000256" key="1">
    <source>
        <dbReference type="ARBA" id="ARBA00022490"/>
    </source>
</evidence>
<comment type="catalytic activity">
    <reaction evidence="4">
        <text>chorismate = 4-hydroxybenzoate + pyruvate</text>
        <dbReference type="Rhea" id="RHEA:16505"/>
        <dbReference type="ChEBI" id="CHEBI:15361"/>
        <dbReference type="ChEBI" id="CHEBI:17879"/>
        <dbReference type="ChEBI" id="CHEBI:29748"/>
        <dbReference type="EC" id="4.1.3.40"/>
    </reaction>
</comment>
<keyword evidence="4" id="KW-0670">Pyruvate</keyword>
<dbReference type="EC" id="4.1.3.40" evidence="4"/>
<evidence type="ECO:0000256" key="4">
    <source>
        <dbReference type="HAMAP-Rule" id="MF_01632"/>
    </source>
</evidence>
<dbReference type="NCBIfam" id="NF008656">
    <property type="entry name" value="PRK11655.1"/>
    <property type="match status" value="1"/>
</dbReference>
<feature type="binding site" evidence="4">
    <location>
        <position position="78"/>
    </location>
    <ligand>
        <name>substrate</name>
    </ligand>
</feature>
<comment type="subunit">
    <text evidence="4">Monomer.</text>
</comment>
<name>A0ABN4T5I3_9GAMM</name>
<dbReference type="PANTHER" id="PTHR38683">
    <property type="entry name" value="CHORISMATE PYRUVATE-LYASE"/>
    <property type="match status" value="1"/>
</dbReference>
<dbReference type="EMBL" id="CP016043">
    <property type="protein sequence ID" value="AOV98254.1"/>
    <property type="molecule type" value="Genomic_DNA"/>
</dbReference>
<dbReference type="RefSeq" id="WP_070245469.1">
    <property type="nucleotide sequence ID" value="NZ_CP016043.1"/>
</dbReference>
<evidence type="ECO:0000256" key="2">
    <source>
        <dbReference type="ARBA" id="ARBA00022688"/>
    </source>
</evidence>
<organism evidence="5 6">
    <name type="scientific">Edwardsiella hoshinae</name>
    <dbReference type="NCBI Taxonomy" id="93378"/>
    <lineage>
        <taxon>Bacteria</taxon>
        <taxon>Pseudomonadati</taxon>
        <taxon>Pseudomonadota</taxon>
        <taxon>Gammaproteobacteria</taxon>
        <taxon>Enterobacterales</taxon>
        <taxon>Hafniaceae</taxon>
        <taxon>Edwardsiella</taxon>
    </lineage>
</organism>
<gene>
    <name evidence="4 5" type="primary">ubiC</name>
    <name evidence="5" type="ORF">A9798_15720</name>
</gene>
<protein>
    <recommendedName>
        <fullName evidence="4">Chorismate pyruvate-lyase</fullName>
        <shortName evidence="4">CL</shortName>
        <shortName evidence="4">CPL</shortName>
        <ecNumber evidence="4">4.1.3.40</ecNumber>
    </recommendedName>
</protein>
<sequence length="168" mass="19196">MAEQLEPLRVTRWQPLDQVALPPEYHSWLAEPGSMTRRLEQHCMRLEVRVLREAWVTATQLRGHERAQLPEGDGYWLREVQLCGDGVAWLFGRTLIPAQTLTGEGQALRRLGNTPLGRYLFSGIPLQREAILVGHQGTLWARCSRLRVSGQLLLLTELFLADAPMYDR</sequence>
<dbReference type="Gene3D" id="3.40.1410.10">
    <property type="entry name" value="Chorismate lyase-like"/>
    <property type="match status" value="1"/>
</dbReference>
<proteinExistence type="inferred from homology"/>
<dbReference type="PANTHER" id="PTHR38683:SF1">
    <property type="entry name" value="CHORISMATE PYRUVATE-LYASE"/>
    <property type="match status" value="1"/>
</dbReference>
<feature type="binding site" evidence="4">
    <location>
        <position position="157"/>
    </location>
    <ligand>
        <name>substrate</name>
    </ligand>
</feature>
<comment type="similarity">
    <text evidence="4">Belongs to the UbiC family.</text>
</comment>
<evidence type="ECO:0000313" key="6">
    <source>
        <dbReference type="Proteomes" id="UP000175893"/>
    </source>
</evidence>
<dbReference type="Pfam" id="PF04345">
    <property type="entry name" value="Chor_lyase"/>
    <property type="match status" value="1"/>
</dbReference>
<keyword evidence="1 4" id="KW-0963">Cytoplasm</keyword>
<dbReference type="InterPro" id="IPR028978">
    <property type="entry name" value="Chorismate_lyase_/UTRA_dom_sf"/>
</dbReference>
<keyword evidence="6" id="KW-1185">Reference proteome</keyword>
<comment type="function">
    <text evidence="4">Removes the pyruvyl group from chorismate, with concomitant aromatization of the ring, to provide 4-hydroxybenzoate (4HB) for the ubiquinone pathway.</text>
</comment>
<dbReference type="SUPFAM" id="SSF64288">
    <property type="entry name" value="Chorismate lyase-like"/>
    <property type="match status" value="1"/>
</dbReference>
<keyword evidence="3 4" id="KW-0456">Lyase</keyword>
<evidence type="ECO:0000313" key="5">
    <source>
        <dbReference type="EMBL" id="AOV98254.1"/>
    </source>
</evidence>
<dbReference type="HAMAP" id="MF_01632">
    <property type="entry name" value="UbiC"/>
    <property type="match status" value="1"/>
</dbReference>
<reference evidence="5 6" key="1">
    <citation type="submission" date="2016-06" db="EMBL/GenBank/DDBJ databases">
        <title>Complete genome sequence of Edwardsiella hoshinae ATCC 35051.</title>
        <authorList>
            <person name="Reichley S.R."/>
            <person name="Waldbieser G.C."/>
            <person name="Lawrence M.L."/>
            <person name="Griffin M.J."/>
        </authorList>
    </citation>
    <scope>NUCLEOTIDE SEQUENCE [LARGE SCALE GENOMIC DNA]</scope>
    <source>
        <strain evidence="5 6">ATCC 35051</strain>
    </source>
</reference>